<dbReference type="Pfam" id="PF03473">
    <property type="entry name" value="MOSC"/>
    <property type="match status" value="1"/>
</dbReference>
<accession>A0A918ASE4</accession>
<dbReference type="Pfam" id="PF03476">
    <property type="entry name" value="MOSC_N"/>
    <property type="match status" value="1"/>
</dbReference>
<dbReference type="Gene3D" id="2.40.33.20">
    <property type="entry name" value="PK beta-barrel domain-like"/>
    <property type="match status" value="1"/>
</dbReference>
<reference evidence="2" key="1">
    <citation type="journal article" date="2014" name="Int. J. Syst. Evol. Microbiol.">
        <title>Complete genome sequence of Corynebacterium casei LMG S-19264T (=DSM 44701T), isolated from a smear-ripened cheese.</title>
        <authorList>
            <consortium name="US DOE Joint Genome Institute (JGI-PGF)"/>
            <person name="Walter F."/>
            <person name="Albersmeier A."/>
            <person name="Kalinowski J."/>
            <person name="Ruckert C."/>
        </authorList>
    </citation>
    <scope>NUCLEOTIDE SEQUENCE</scope>
    <source>
        <strain evidence="2">JCM 3313</strain>
    </source>
</reference>
<evidence type="ECO:0000259" key="1">
    <source>
        <dbReference type="PROSITE" id="PS51340"/>
    </source>
</evidence>
<dbReference type="PROSITE" id="PS51340">
    <property type="entry name" value="MOSC"/>
    <property type="match status" value="1"/>
</dbReference>
<organism evidence="2 3">
    <name type="scientific">Saccharothrix coeruleofusca</name>
    <dbReference type="NCBI Taxonomy" id="33919"/>
    <lineage>
        <taxon>Bacteria</taxon>
        <taxon>Bacillati</taxon>
        <taxon>Actinomycetota</taxon>
        <taxon>Actinomycetes</taxon>
        <taxon>Pseudonocardiales</taxon>
        <taxon>Pseudonocardiaceae</taxon>
        <taxon>Saccharothrix</taxon>
    </lineage>
</organism>
<keyword evidence="3" id="KW-1185">Reference proteome</keyword>
<dbReference type="InterPro" id="IPR005303">
    <property type="entry name" value="MOCOS_middle"/>
</dbReference>
<dbReference type="SUPFAM" id="SSF50800">
    <property type="entry name" value="PK beta-barrel domain-like"/>
    <property type="match status" value="1"/>
</dbReference>
<dbReference type="RefSeq" id="WP_229796177.1">
    <property type="nucleotide sequence ID" value="NZ_BMRG01000016.1"/>
</dbReference>
<dbReference type="InterPro" id="IPR011037">
    <property type="entry name" value="Pyrv_Knase-like_insert_dom_sf"/>
</dbReference>
<gene>
    <name evidence="2" type="ORF">GCM10010185_57920</name>
</gene>
<dbReference type="Proteomes" id="UP000639606">
    <property type="component" value="Unassembled WGS sequence"/>
</dbReference>
<dbReference type="GO" id="GO:0030151">
    <property type="term" value="F:molybdenum ion binding"/>
    <property type="evidence" value="ECO:0007669"/>
    <property type="project" value="InterPro"/>
</dbReference>
<dbReference type="AlphaFoldDB" id="A0A918ASE4"/>
<protein>
    <submittedName>
        <fullName evidence="2">Molybdenum cofactor sulfurase</fullName>
    </submittedName>
</protein>
<name>A0A918ASE4_9PSEU</name>
<sequence>MSSAVVGRVVALHRYPVKSMAGEALERADVSWHGIGGDRRWGFVRDDARGSGFPWLTLRQRPDLVLHRPRLLDPRDADRSPVVVRTPSGDEHDVLSPVLAEALGARPVKLDRGVFDAAPLSLLSTGSAAGVGAPDVLRFRPNVLVEAAGGFAEDAWVGSVLTIGAAVIRVDRPDRRCAVVGVDPVTARRDPGVLRRIAREHGMTLGVYASVVSPGRVAVGDAVVLRADRSAGVAAASG</sequence>
<evidence type="ECO:0000313" key="3">
    <source>
        <dbReference type="Proteomes" id="UP000639606"/>
    </source>
</evidence>
<feature type="domain" description="MOSC" evidence="1">
    <location>
        <begin position="92"/>
        <end position="226"/>
    </location>
</feature>
<reference evidence="2" key="2">
    <citation type="submission" date="2020-09" db="EMBL/GenBank/DDBJ databases">
        <authorList>
            <person name="Sun Q."/>
            <person name="Ohkuma M."/>
        </authorList>
    </citation>
    <scope>NUCLEOTIDE SEQUENCE</scope>
    <source>
        <strain evidence="2">JCM 3313</strain>
    </source>
</reference>
<dbReference type="GO" id="GO:0030170">
    <property type="term" value="F:pyridoxal phosphate binding"/>
    <property type="evidence" value="ECO:0007669"/>
    <property type="project" value="InterPro"/>
</dbReference>
<dbReference type="InterPro" id="IPR005302">
    <property type="entry name" value="MoCF_Sase_C"/>
</dbReference>
<dbReference type="EMBL" id="BMRG01000016">
    <property type="protein sequence ID" value="GGP76590.1"/>
    <property type="molecule type" value="Genomic_DNA"/>
</dbReference>
<comment type="caution">
    <text evidence="2">The sequence shown here is derived from an EMBL/GenBank/DDBJ whole genome shotgun (WGS) entry which is preliminary data.</text>
</comment>
<evidence type="ECO:0000313" key="2">
    <source>
        <dbReference type="EMBL" id="GGP76590.1"/>
    </source>
</evidence>
<dbReference type="GO" id="GO:0003824">
    <property type="term" value="F:catalytic activity"/>
    <property type="evidence" value="ECO:0007669"/>
    <property type="project" value="InterPro"/>
</dbReference>
<proteinExistence type="predicted"/>